<keyword evidence="3" id="KW-1185">Reference proteome</keyword>
<accession>A0ABY5SLM6</accession>
<sequence length="109" mass="11403">MPEQPDEVVPAEDAAGGDGTSGSGAERSADDVEPVDAEAAADEAGDAKAPADDEAVDAEPVDAEAEAERAARVEAAKRRYRATLRNEADTGEGGFSKDYYRAQKPPHWS</sequence>
<gene>
    <name evidence="2" type="ORF">L1F31_15095</name>
</gene>
<proteinExistence type="predicted"/>
<feature type="region of interest" description="Disordered" evidence="1">
    <location>
        <begin position="1"/>
        <end position="109"/>
    </location>
</feature>
<evidence type="ECO:0000313" key="3">
    <source>
        <dbReference type="Proteomes" id="UP001064879"/>
    </source>
</evidence>
<name>A0ABY5SLM6_9MICO</name>
<protein>
    <submittedName>
        <fullName evidence="2">Uncharacterized protein</fullName>
    </submittedName>
</protein>
<evidence type="ECO:0000256" key="1">
    <source>
        <dbReference type="SAM" id="MobiDB-lite"/>
    </source>
</evidence>
<feature type="compositionally biased region" description="Acidic residues" evidence="1">
    <location>
        <begin position="1"/>
        <end position="10"/>
    </location>
</feature>
<reference evidence="2" key="1">
    <citation type="submission" date="2022-03" db="EMBL/GenBank/DDBJ databases">
        <title>Brevibacterium spongiae sp. nov., isolated from marine sponge.</title>
        <authorList>
            <person name="Li Z."/>
            <person name="Zhang M."/>
        </authorList>
    </citation>
    <scope>NUCLEOTIDE SEQUENCE</scope>
    <source>
        <strain evidence="2">WHS-Z9</strain>
    </source>
</reference>
<dbReference type="Proteomes" id="UP001064879">
    <property type="component" value="Chromosome"/>
</dbReference>
<organism evidence="2 3">
    <name type="scientific">Brevibacterium spongiae</name>
    <dbReference type="NCBI Taxonomy" id="2909672"/>
    <lineage>
        <taxon>Bacteria</taxon>
        <taxon>Bacillati</taxon>
        <taxon>Actinomycetota</taxon>
        <taxon>Actinomycetes</taxon>
        <taxon>Micrococcales</taxon>
        <taxon>Brevibacteriaceae</taxon>
        <taxon>Brevibacterium</taxon>
    </lineage>
</organism>
<evidence type="ECO:0000313" key="2">
    <source>
        <dbReference type="EMBL" id="UVI35430.1"/>
    </source>
</evidence>
<feature type="compositionally biased region" description="Acidic residues" evidence="1">
    <location>
        <begin position="31"/>
        <end position="44"/>
    </location>
</feature>
<dbReference type="EMBL" id="CP093443">
    <property type="protein sequence ID" value="UVI35430.1"/>
    <property type="molecule type" value="Genomic_DNA"/>
</dbReference>
<feature type="compositionally biased region" description="Basic and acidic residues" evidence="1">
    <location>
        <begin position="66"/>
        <end position="77"/>
    </location>
</feature>
<feature type="compositionally biased region" description="Acidic residues" evidence="1">
    <location>
        <begin position="52"/>
        <end position="65"/>
    </location>
</feature>
<dbReference type="RefSeq" id="WP_265418058.1">
    <property type="nucleotide sequence ID" value="NZ_CP093443.1"/>
</dbReference>